<dbReference type="InterPro" id="IPR026569">
    <property type="entry name" value="Ribosomal_bL28"/>
</dbReference>
<feature type="region of interest" description="Disordered" evidence="6">
    <location>
        <begin position="1"/>
        <end position="24"/>
    </location>
</feature>
<dbReference type="InterPro" id="IPR001383">
    <property type="entry name" value="Ribosomal_bL28_bact-type"/>
</dbReference>
<dbReference type="InterPro" id="IPR050096">
    <property type="entry name" value="Bacterial_rp_bL28"/>
</dbReference>
<dbReference type="GO" id="GO:0003735">
    <property type="term" value="F:structural constituent of ribosome"/>
    <property type="evidence" value="ECO:0007669"/>
    <property type="project" value="InterPro"/>
</dbReference>
<dbReference type="NCBIfam" id="TIGR00009">
    <property type="entry name" value="L28"/>
    <property type="match status" value="1"/>
</dbReference>
<evidence type="ECO:0000313" key="8">
    <source>
        <dbReference type="Proteomes" id="UP000020977"/>
    </source>
</evidence>
<dbReference type="GO" id="GO:1990904">
    <property type="term" value="C:ribonucleoprotein complex"/>
    <property type="evidence" value="ECO:0007669"/>
    <property type="project" value="UniProtKB-KW"/>
</dbReference>
<dbReference type="Gene3D" id="2.30.170.40">
    <property type="entry name" value="Ribosomal protein L28/L24"/>
    <property type="match status" value="1"/>
</dbReference>
<dbReference type="GeneID" id="89471438"/>
<keyword evidence="3 5" id="KW-0687">Ribonucleoprotein</keyword>
<name>A0A014NQ13_9BACT</name>
<dbReference type="SUPFAM" id="SSF143800">
    <property type="entry name" value="L28p-like"/>
    <property type="match status" value="1"/>
</dbReference>
<proteinExistence type="inferred from homology"/>
<comment type="similarity">
    <text evidence="1 5">Belongs to the bacterial ribosomal protein bL28 family.</text>
</comment>
<evidence type="ECO:0000313" key="7">
    <source>
        <dbReference type="EMBL" id="EXU60982.1"/>
    </source>
</evidence>
<dbReference type="EMBL" id="JFAD01000028">
    <property type="protein sequence ID" value="EXU60982.1"/>
    <property type="molecule type" value="Genomic_DNA"/>
</dbReference>
<dbReference type="PANTHER" id="PTHR39080">
    <property type="entry name" value="50S RIBOSOMAL PROTEIN L28"/>
    <property type="match status" value="1"/>
</dbReference>
<reference evidence="7 8" key="1">
    <citation type="submission" date="2014-03" db="EMBL/GenBank/DDBJ databases">
        <title>Genome sequence of Mycoplasma ovipneumoniae strain 14811.</title>
        <authorList>
            <person name="Sirand-Pugnet P."/>
            <person name="Breton M."/>
            <person name="Dordet-Frisoni E."/>
            <person name="Baranowski E."/>
            <person name="Barre A."/>
            <person name="Couture C."/>
            <person name="Dupuy V."/>
            <person name="Gaurivaud P."/>
            <person name="Jacob D."/>
            <person name="Lemaitre C."/>
            <person name="Manso-Silvan L."/>
            <person name="Nikolski M."/>
            <person name="Nouvel L.-X."/>
            <person name="Poumarat F."/>
            <person name="Tardy F."/>
            <person name="Thebault P."/>
            <person name="Theil S."/>
            <person name="Citti C."/>
            <person name="Thiaucourt F."/>
            <person name="Blanchard A."/>
        </authorList>
    </citation>
    <scope>NUCLEOTIDE SEQUENCE [LARGE SCALE GENOMIC DNA]</scope>
    <source>
        <strain evidence="7 8">14811</strain>
    </source>
</reference>
<dbReference type="Pfam" id="PF00830">
    <property type="entry name" value="Ribosomal_L28"/>
    <property type="match status" value="1"/>
</dbReference>
<dbReference type="eggNOG" id="COG0227">
    <property type="taxonomic scope" value="Bacteria"/>
</dbReference>
<dbReference type="HAMAP" id="MF_00373">
    <property type="entry name" value="Ribosomal_bL28"/>
    <property type="match status" value="1"/>
</dbReference>
<dbReference type="AlphaFoldDB" id="A0A014NQ13"/>
<dbReference type="RefSeq" id="WP_010321263.1">
    <property type="nucleotide sequence ID" value="NZ_JFAD01000028.1"/>
</dbReference>
<protein>
    <recommendedName>
        <fullName evidence="4 5">Large ribosomal subunit protein bL28</fullName>
    </recommendedName>
</protein>
<evidence type="ECO:0000256" key="5">
    <source>
        <dbReference type="HAMAP-Rule" id="MF_00373"/>
    </source>
</evidence>
<dbReference type="Proteomes" id="UP000020977">
    <property type="component" value="Unassembled WGS sequence"/>
</dbReference>
<dbReference type="InterPro" id="IPR034704">
    <property type="entry name" value="Ribosomal_bL28/bL31-like_sf"/>
</dbReference>
<dbReference type="InterPro" id="IPR037147">
    <property type="entry name" value="Ribosomal_bL28_sf"/>
</dbReference>
<evidence type="ECO:0000256" key="4">
    <source>
        <dbReference type="ARBA" id="ARBA00035174"/>
    </source>
</evidence>
<gene>
    <name evidence="5 7" type="primary">rpmB</name>
    <name evidence="7" type="ORF">MOVI_5240</name>
</gene>
<evidence type="ECO:0000256" key="6">
    <source>
        <dbReference type="SAM" id="MobiDB-lite"/>
    </source>
</evidence>
<evidence type="ECO:0000256" key="1">
    <source>
        <dbReference type="ARBA" id="ARBA00008760"/>
    </source>
</evidence>
<sequence>MARKDPISQRGPMSGNNRSHALNATKRKFNLNLQQIVLKTASGQKVRIKVSAKTKKTLQKWGKI</sequence>
<evidence type="ECO:0000256" key="3">
    <source>
        <dbReference type="ARBA" id="ARBA00023274"/>
    </source>
</evidence>
<dbReference type="GO" id="GO:0005840">
    <property type="term" value="C:ribosome"/>
    <property type="evidence" value="ECO:0007669"/>
    <property type="project" value="UniProtKB-KW"/>
</dbReference>
<evidence type="ECO:0000256" key="2">
    <source>
        <dbReference type="ARBA" id="ARBA00022980"/>
    </source>
</evidence>
<dbReference type="STRING" id="1188239.MOVI_5240"/>
<keyword evidence="2 5" id="KW-0689">Ribosomal protein</keyword>
<comment type="caution">
    <text evidence="7">The sequence shown here is derived from an EMBL/GenBank/DDBJ whole genome shotgun (WGS) entry which is preliminary data.</text>
</comment>
<dbReference type="PANTHER" id="PTHR39080:SF1">
    <property type="entry name" value="LARGE RIBOSOMAL SUBUNIT PROTEIN BL28A"/>
    <property type="match status" value="1"/>
</dbReference>
<accession>A0A014NQ13</accession>
<organism evidence="7 8">
    <name type="scientific">Mesomycoplasma ovipneumoniae 14811</name>
    <dbReference type="NCBI Taxonomy" id="1188239"/>
    <lineage>
        <taxon>Bacteria</taxon>
        <taxon>Bacillati</taxon>
        <taxon>Mycoplasmatota</taxon>
        <taxon>Mycoplasmoidales</taxon>
        <taxon>Metamycoplasmataceae</taxon>
        <taxon>Mesomycoplasma</taxon>
    </lineage>
</organism>
<dbReference type="GO" id="GO:0006412">
    <property type="term" value="P:translation"/>
    <property type="evidence" value="ECO:0007669"/>
    <property type="project" value="UniProtKB-UniRule"/>
</dbReference>